<accession>A0A0E9SQP3</accession>
<evidence type="ECO:0000313" key="1">
    <source>
        <dbReference type="EMBL" id="JAH42818.1"/>
    </source>
</evidence>
<sequence length="43" mass="5008">MYKIVHTVACVQYSQYSLWYILLTFGELIFADRFVTVSSDLVS</sequence>
<dbReference type="AlphaFoldDB" id="A0A0E9SQP3"/>
<name>A0A0E9SQP3_ANGAN</name>
<dbReference type="EMBL" id="GBXM01065759">
    <property type="protein sequence ID" value="JAH42818.1"/>
    <property type="molecule type" value="Transcribed_RNA"/>
</dbReference>
<reference evidence="1" key="1">
    <citation type="submission" date="2014-11" db="EMBL/GenBank/DDBJ databases">
        <authorList>
            <person name="Amaro Gonzalez C."/>
        </authorList>
    </citation>
    <scope>NUCLEOTIDE SEQUENCE</scope>
</reference>
<organism evidence="1">
    <name type="scientific">Anguilla anguilla</name>
    <name type="common">European freshwater eel</name>
    <name type="synonym">Muraena anguilla</name>
    <dbReference type="NCBI Taxonomy" id="7936"/>
    <lineage>
        <taxon>Eukaryota</taxon>
        <taxon>Metazoa</taxon>
        <taxon>Chordata</taxon>
        <taxon>Craniata</taxon>
        <taxon>Vertebrata</taxon>
        <taxon>Euteleostomi</taxon>
        <taxon>Actinopterygii</taxon>
        <taxon>Neopterygii</taxon>
        <taxon>Teleostei</taxon>
        <taxon>Anguilliformes</taxon>
        <taxon>Anguillidae</taxon>
        <taxon>Anguilla</taxon>
    </lineage>
</organism>
<proteinExistence type="predicted"/>
<protein>
    <submittedName>
        <fullName evidence="1">Uncharacterized protein</fullName>
    </submittedName>
</protein>
<reference evidence="1" key="2">
    <citation type="journal article" date="2015" name="Fish Shellfish Immunol.">
        <title>Early steps in the European eel (Anguilla anguilla)-Vibrio vulnificus interaction in the gills: Role of the RtxA13 toxin.</title>
        <authorList>
            <person name="Callol A."/>
            <person name="Pajuelo D."/>
            <person name="Ebbesson L."/>
            <person name="Teles M."/>
            <person name="MacKenzie S."/>
            <person name="Amaro C."/>
        </authorList>
    </citation>
    <scope>NUCLEOTIDE SEQUENCE</scope>
</reference>